<proteinExistence type="predicted"/>
<evidence type="ECO:0000313" key="2">
    <source>
        <dbReference type="Proteomes" id="UP000789375"/>
    </source>
</evidence>
<name>A0A9N9IBC2_FUNMO</name>
<dbReference type="EMBL" id="CAJVPP010016188">
    <property type="protein sequence ID" value="CAG8728873.1"/>
    <property type="molecule type" value="Genomic_DNA"/>
</dbReference>
<gene>
    <name evidence="1" type="ORF">FMOSSE_LOCUS15543</name>
</gene>
<dbReference type="Proteomes" id="UP000789375">
    <property type="component" value="Unassembled WGS sequence"/>
</dbReference>
<keyword evidence="2" id="KW-1185">Reference proteome</keyword>
<feature type="non-terminal residue" evidence="1">
    <location>
        <position position="1"/>
    </location>
</feature>
<evidence type="ECO:0000313" key="1">
    <source>
        <dbReference type="EMBL" id="CAG8728873.1"/>
    </source>
</evidence>
<accession>A0A9N9IBC2</accession>
<comment type="caution">
    <text evidence="1">The sequence shown here is derived from an EMBL/GenBank/DDBJ whole genome shotgun (WGS) entry which is preliminary data.</text>
</comment>
<reference evidence="1" key="1">
    <citation type="submission" date="2021-06" db="EMBL/GenBank/DDBJ databases">
        <authorList>
            <person name="Kallberg Y."/>
            <person name="Tangrot J."/>
            <person name="Rosling A."/>
        </authorList>
    </citation>
    <scope>NUCLEOTIDE SEQUENCE</scope>
    <source>
        <strain evidence="1">87-6 pot B 2015</strain>
    </source>
</reference>
<organism evidence="1 2">
    <name type="scientific">Funneliformis mosseae</name>
    <name type="common">Endomycorrhizal fungus</name>
    <name type="synonym">Glomus mosseae</name>
    <dbReference type="NCBI Taxonomy" id="27381"/>
    <lineage>
        <taxon>Eukaryota</taxon>
        <taxon>Fungi</taxon>
        <taxon>Fungi incertae sedis</taxon>
        <taxon>Mucoromycota</taxon>
        <taxon>Glomeromycotina</taxon>
        <taxon>Glomeromycetes</taxon>
        <taxon>Glomerales</taxon>
        <taxon>Glomeraceae</taxon>
        <taxon>Funneliformis</taxon>
    </lineage>
</organism>
<sequence length="80" mass="9406">RRKPAKLKAHLINECLQCLEDINKFWRIKFASEKTAYTHSPKVSTFQLSLKQQTIMEHFGSDKELPFAITKQIDRFLLKA</sequence>
<dbReference type="AlphaFoldDB" id="A0A9N9IBC2"/>
<protein>
    <submittedName>
        <fullName evidence="1">11330_t:CDS:1</fullName>
    </submittedName>
</protein>